<keyword evidence="4 6" id="KW-0998">Cell outer membrane</keyword>
<evidence type="ECO:0000256" key="3">
    <source>
        <dbReference type="ARBA" id="ARBA00023139"/>
    </source>
</evidence>
<evidence type="ECO:0000256" key="1">
    <source>
        <dbReference type="ARBA" id="ARBA00022729"/>
    </source>
</evidence>
<dbReference type="Gene3D" id="3.30.1330.60">
    <property type="entry name" value="OmpA-like domain"/>
    <property type="match status" value="1"/>
</dbReference>
<dbReference type="CDD" id="cd07185">
    <property type="entry name" value="OmpA_C-like"/>
    <property type="match status" value="1"/>
</dbReference>
<dbReference type="PRINTS" id="PR01021">
    <property type="entry name" value="OMPADOMAIN"/>
</dbReference>
<keyword evidence="2 6" id="KW-0472">Membrane</keyword>
<keyword evidence="10" id="KW-1185">Reference proteome</keyword>
<accession>M1PMH6</accession>
<dbReference type="GO" id="GO:0051301">
    <property type="term" value="P:cell division"/>
    <property type="evidence" value="ECO:0007669"/>
    <property type="project" value="InterPro"/>
</dbReference>
<comment type="similarity">
    <text evidence="6">Belongs to the Pal lipoprotein family.</text>
</comment>
<evidence type="ECO:0000256" key="2">
    <source>
        <dbReference type="ARBA" id="ARBA00023136"/>
    </source>
</evidence>
<dbReference type="InterPro" id="IPR036737">
    <property type="entry name" value="OmpA-like_sf"/>
</dbReference>
<evidence type="ECO:0000259" key="8">
    <source>
        <dbReference type="PROSITE" id="PS51123"/>
    </source>
</evidence>
<dbReference type="RefSeq" id="WP_015403342.1">
    <property type="nucleotide sequence ID" value="NC_020304.1"/>
</dbReference>
<evidence type="ECO:0000256" key="6">
    <source>
        <dbReference type="HAMAP-Rule" id="MF_02204"/>
    </source>
</evidence>
<dbReference type="eggNOG" id="COG2885">
    <property type="taxonomic scope" value="Bacteria"/>
</dbReference>
<dbReference type="InterPro" id="IPR006665">
    <property type="entry name" value="OmpA-like"/>
</dbReference>
<dbReference type="HOGENOM" id="CLU_016890_9_0_7"/>
<gene>
    <name evidence="6" type="primary">pal</name>
    <name evidence="9" type="ordered locus">UWK_01074</name>
</gene>
<dbReference type="PATRIC" id="fig|1167006.5.peg.1201"/>
<dbReference type="PROSITE" id="PS51123">
    <property type="entry name" value="OMPA_2"/>
    <property type="match status" value="1"/>
</dbReference>
<reference evidence="10" key="1">
    <citation type="journal article" date="2013" name="Stand. Genomic Sci.">
        <title>Complete genome sequence of Desulfocapsa sulfexigens, a marine deltaproteobacterium specialized in disproportionating inorganic sulfur compounds.</title>
        <authorList>
            <person name="Finster K.W."/>
            <person name="Kjeldsen K.U."/>
            <person name="Kube M."/>
            <person name="Reinhardt R."/>
            <person name="Mussmann M."/>
            <person name="Amann R."/>
            <person name="Schreiber L."/>
        </authorList>
    </citation>
    <scope>NUCLEOTIDE SEQUENCE [LARGE SCALE GENOMIC DNA]</scope>
    <source>
        <strain evidence="10">DSM 10523 / SB164P1</strain>
    </source>
</reference>
<evidence type="ECO:0000256" key="4">
    <source>
        <dbReference type="ARBA" id="ARBA00023237"/>
    </source>
</evidence>
<dbReference type="Proteomes" id="UP000011721">
    <property type="component" value="Chromosome"/>
</dbReference>
<proteinExistence type="inferred from homology"/>
<dbReference type="InterPro" id="IPR006664">
    <property type="entry name" value="OMP_bac"/>
</dbReference>
<dbReference type="AlphaFoldDB" id="M1PMH6"/>
<evidence type="ECO:0000313" key="10">
    <source>
        <dbReference type="Proteomes" id="UP000011721"/>
    </source>
</evidence>
<dbReference type="GO" id="GO:0009279">
    <property type="term" value="C:cell outer membrane"/>
    <property type="evidence" value="ECO:0007669"/>
    <property type="project" value="UniProtKB-SubCell"/>
</dbReference>
<comment type="subcellular location">
    <subcellularLocation>
        <location evidence="6">Cell outer membrane</location>
        <topology evidence="6">Lipid-anchor</topology>
    </subcellularLocation>
</comment>
<feature type="domain" description="OmpA-like" evidence="8">
    <location>
        <begin position="91"/>
        <end position="205"/>
    </location>
</feature>
<dbReference type="SUPFAM" id="SSF103088">
    <property type="entry name" value="OmpA-like"/>
    <property type="match status" value="1"/>
</dbReference>
<sequence>MNPMAKSAFITTALFCSIVMLSSCSKKSVIPPEGSPADGTAMSGGTNIDYPAADQYAETGLAGEEPINSTGSGGLSFNDGSDQQSEEYRRTYGRSSTVFSPIYFDFDQAGINTKMAPILNANANYMKDNPGIIIVIEGNSDERGTNEYNLALAERRAINAKEYMVNLGVNPARIRTVSYGEERQLFLGQNEQDWAQNRRADFIVE</sequence>
<evidence type="ECO:0000313" key="9">
    <source>
        <dbReference type="EMBL" id="AGF77646.1"/>
    </source>
</evidence>
<dbReference type="EMBL" id="CP003985">
    <property type="protein sequence ID" value="AGF77646.1"/>
    <property type="molecule type" value="Genomic_DNA"/>
</dbReference>
<dbReference type="Pfam" id="PF00691">
    <property type="entry name" value="OmpA"/>
    <property type="match status" value="1"/>
</dbReference>
<keyword evidence="5 6" id="KW-0449">Lipoprotein</keyword>
<dbReference type="InterPro" id="IPR050330">
    <property type="entry name" value="Bact_OuterMem_StrucFunc"/>
</dbReference>
<dbReference type="PROSITE" id="PS51257">
    <property type="entry name" value="PROKAR_LIPOPROTEIN"/>
    <property type="match status" value="1"/>
</dbReference>
<protein>
    <recommendedName>
        <fullName evidence="6">Peptidoglycan-associated lipoprotein</fullName>
        <shortName evidence="6">PAL</shortName>
    </recommendedName>
</protein>
<organism evidence="9 10">
    <name type="scientific">Desulfocapsa sulfexigens (strain DSM 10523 / SB164P1)</name>
    <dbReference type="NCBI Taxonomy" id="1167006"/>
    <lineage>
        <taxon>Bacteria</taxon>
        <taxon>Pseudomonadati</taxon>
        <taxon>Thermodesulfobacteriota</taxon>
        <taxon>Desulfobulbia</taxon>
        <taxon>Desulfobulbales</taxon>
        <taxon>Desulfocapsaceae</taxon>
        <taxon>Desulfocapsa</taxon>
    </lineage>
</organism>
<dbReference type="HAMAP" id="MF_02204">
    <property type="entry name" value="Pal"/>
    <property type="match status" value="1"/>
</dbReference>
<keyword evidence="1 6" id="KW-0732">Signal</keyword>
<keyword evidence="3 6" id="KW-0564">Palmitate</keyword>
<dbReference type="KEGG" id="dsf:UWK_01074"/>
<evidence type="ECO:0000256" key="5">
    <source>
        <dbReference type="ARBA" id="ARBA00023288"/>
    </source>
</evidence>
<dbReference type="PANTHER" id="PTHR30329:SF21">
    <property type="entry name" value="LIPOPROTEIN YIAD-RELATED"/>
    <property type="match status" value="1"/>
</dbReference>
<dbReference type="STRING" id="1167006.UWK_01074"/>
<name>M1PMH6_DESSD</name>
<dbReference type="PANTHER" id="PTHR30329">
    <property type="entry name" value="STATOR ELEMENT OF FLAGELLAR MOTOR COMPLEX"/>
    <property type="match status" value="1"/>
</dbReference>
<dbReference type="InterPro" id="IPR039001">
    <property type="entry name" value="Pal"/>
</dbReference>
<feature type="region of interest" description="Disordered" evidence="7">
    <location>
        <begin position="63"/>
        <end position="91"/>
    </location>
</feature>
<evidence type="ECO:0000256" key="7">
    <source>
        <dbReference type="SAM" id="MobiDB-lite"/>
    </source>
</evidence>